<dbReference type="EMBL" id="CP054706">
    <property type="protein sequence ID" value="QQK79303.1"/>
    <property type="molecule type" value="Genomic_DNA"/>
</dbReference>
<dbReference type="RefSeq" id="WP_200088719.1">
    <property type="nucleotide sequence ID" value="NZ_CP054706.1"/>
</dbReference>
<gene>
    <name evidence="3" type="ORF">HUG20_04955</name>
</gene>
<proteinExistence type="predicted"/>
<dbReference type="KEGG" id="scib:HUG20_04955"/>
<dbReference type="InterPro" id="IPR029058">
    <property type="entry name" value="AB_hydrolase_fold"/>
</dbReference>
<dbReference type="Proteomes" id="UP000595349">
    <property type="component" value="Chromosome"/>
</dbReference>
<dbReference type="InterPro" id="IPR000073">
    <property type="entry name" value="AB_hydrolase_1"/>
</dbReference>
<evidence type="ECO:0000313" key="4">
    <source>
        <dbReference type="Proteomes" id="UP000595349"/>
    </source>
</evidence>
<evidence type="ECO:0000313" key="3">
    <source>
        <dbReference type="EMBL" id="QQK79303.1"/>
    </source>
</evidence>
<dbReference type="Pfam" id="PF00561">
    <property type="entry name" value="Abhydrolase_1"/>
    <property type="match status" value="1"/>
</dbReference>
<evidence type="ECO:0000256" key="1">
    <source>
        <dbReference type="ARBA" id="ARBA00022801"/>
    </source>
</evidence>
<evidence type="ECO:0000259" key="2">
    <source>
        <dbReference type="Pfam" id="PF00561"/>
    </source>
</evidence>
<dbReference type="PRINTS" id="PR00111">
    <property type="entry name" value="ABHYDROLASE"/>
</dbReference>
<reference evidence="3 4" key="1">
    <citation type="submission" date="2020-06" db="EMBL/GenBank/DDBJ databases">
        <title>Genomic analysis of Salicibibacter sp. NKC21-4.</title>
        <authorList>
            <person name="Oh Y.J."/>
        </authorList>
    </citation>
    <scope>NUCLEOTIDE SEQUENCE [LARGE SCALE GENOMIC DNA]</scope>
    <source>
        <strain evidence="3 4">NKC21-4</strain>
    </source>
</reference>
<dbReference type="GO" id="GO:0016787">
    <property type="term" value="F:hydrolase activity"/>
    <property type="evidence" value="ECO:0007669"/>
    <property type="project" value="UniProtKB-KW"/>
</dbReference>
<dbReference type="AlphaFoldDB" id="A0A7T6Z9A2"/>
<sequence>MNINLNVKERILDVNGSDIHVVEQGEGPAVLLLHGFPDSWYLWRHQIPVLAEAGYRVIAPDQRGFGESDKPAEKGAYLMPALLDDILGVLDELDVKQTYIAAHDWGAIVGWMLAGMYPKKVKR</sequence>
<protein>
    <submittedName>
        <fullName evidence="3">Alpha/beta fold hydrolase</fullName>
    </submittedName>
</protein>
<dbReference type="SUPFAM" id="SSF53474">
    <property type="entry name" value="alpha/beta-Hydrolases"/>
    <property type="match status" value="1"/>
</dbReference>
<name>A0A7T6Z9A2_9BACI</name>
<keyword evidence="1 3" id="KW-0378">Hydrolase</keyword>
<dbReference type="InterPro" id="IPR000639">
    <property type="entry name" value="Epox_hydrolase-like"/>
</dbReference>
<dbReference type="PRINTS" id="PR00412">
    <property type="entry name" value="EPOXHYDRLASE"/>
</dbReference>
<accession>A0A7T6Z9A2</accession>
<dbReference type="Gene3D" id="3.40.50.1820">
    <property type="entry name" value="alpha/beta hydrolase"/>
    <property type="match status" value="1"/>
</dbReference>
<feature type="domain" description="AB hydrolase-1" evidence="2">
    <location>
        <begin position="28"/>
        <end position="123"/>
    </location>
</feature>
<keyword evidence="4" id="KW-1185">Reference proteome</keyword>
<organism evidence="3 4">
    <name type="scientific">Salicibibacter cibi</name>
    <dbReference type="NCBI Taxonomy" id="2743001"/>
    <lineage>
        <taxon>Bacteria</taxon>
        <taxon>Bacillati</taxon>
        <taxon>Bacillota</taxon>
        <taxon>Bacilli</taxon>
        <taxon>Bacillales</taxon>
        <taxon>Bacillaceae</taxon>
        <taxon>Salicibibacter</taxon>
    </lineage>
</organism>
<dbReference type="PANTHER" id="PTHR43329">
    <property type="entry name" value="EPOXIDE HYDROLASE"/>
    <property type="match status" value="1"/>
</dbReference>